<reference evidence="1" key="2">
    <citation type="submission" date="2020-09" db="EMBL/GenBank/DDBJ databases">
        <authorList>
            <person name="Sun Q."/>
            <person name="Zhou Y."/>
        </authorList>
    </citation>
    <scope>NUCLEOTIDE SEQUENCE</scope>
    <source>
        <strain evidence="1">CGMCC 1.10998</strain>
    </source>
</reference>
<comment type="caution">
    <text evidence="1">The sequence shown here is derived from an EMBL/GenBank/DDBJ whole genome shotgun (WGS) entry which is preliminary data.</text>
</comment>
<reference evidence="1" key="1">
    <citation type="journal article" date="2014" name="Int. J. Syst. Evol. Microbiol.">
        <title>Complete genome sequence of Corynebacterium casei LMG S-19264T (=DSM 44701T), isolated from a smear-ripened cheese.</title>
        <authorList>
            <consortium name="US DOE Joint Genome Institute (JGI-PGF)"/>
            <person name="Walter F."/>
            <person name="Albersmeier A."/>
            <person name="Kalinowski J."/>
            <person name="Ruckert C."/>
        </authorList>
    </citation>
    <scope>NUCLEOTIDE SEQUENCE</scope>
    <source>
        <strain evidence="1">CGMCC 1.10998</strain>
    </source>
</reference>
<sequence length="275" mass="30415">MAGRYVDALKFLEILLGEIPALTVPENFYQRALAGDAHEITASAKRFLKRKSFSSYCDVVLTPALYLAQTDFMEKSITREEELKVTNAVTSLLISLEENRKWWKGNSSVTLLEGVNAARHLRVKRERDFGQWQGPLNVPAGSIILTIGLGSVTNEFAAEILVRVLRAQNLDGRHLSLEDLEAPPPPESTPELVSVVCLVSMDAQKEHDLLQISVEKIRQRVPHAKVLTLCLKNPFEELKPIDQTIPGAHLTLRSYEETVQACIANLGTHGAAGAV</sequence>
<evidence type="ECO:0000313" key="1">
    <source>
        <dbReference type="EMBL" id="GGC75369.1"/>
    </source>
</evidence>
<accession>A0A916UJX9</accession>
<name>A0A916UJX9_9BURK</name>
<gene>
    <name evidence="1" type="ORF">GCM10011396_23270</name>
</gene>
<protein>
    <submittedName>
        <fullName evidence="1">Uncharacterized protein</fullName>
    </submittedName>
</protein>
<organism evidence="1 2">
    <name type="scientific">Undibacterium terreum</name>
    <dbReference type="NCBI Taxonomy" id="1224302"/>
    <lineage>
        <taxon>Bacteria</taxon>
        <taxon>Pseudomonadati</taxon>
        <taxon>Pseudomonadota</taxon>
        <taxon>Betaproteobacteria</taxon>
        <taxon>Burkholderiales</taxon>
        <taxon>Oxalobacteraceae</taxon>
        <taxon>Undibacterium</taxon>
    </lineage>
</organism>
<proteinExistence type="predicted"/>
<dbReference type="Proteomes" id="UP000637423">
    <property type="component" value="Unassembled WGS sequence"/>
</dbReference>
<keyword evidence="2" id="KW-1185">Reference proteome</keyword>
<dbReference type="AlphaFoldDB" id="A0A916UJX9"/>
<dbReference type="EMBL" id="BMED01000002">
    <property type="protein sequence ID" value="GGC75369.1"/>
    <property type="molecule type" value="Genomic_DNA"/>
</dbReference>
<evidence type="ECO:0000313" key="2">
    <source>
        <dbReference type="Proteomes" id="UP000637423"/>
    </source>
</evidence>